<accession>A0A5A7P7K5</accession>
<keyword evidence="2" id="KW-1185">Reference proteome</keyword>
<organism evidence="1 2">
    <name type="scientific">Striga asiatica</name>
    <name type="common">Asiatic witchweed</name>
    <name type="synonym">Buchnera asiatica</name>
    <dbReference type="NCBI Taxonomy" id="4170"/>
    <lineage>
        <taxon>Eukaryota</taxon>
        <taxon>Viridiplantae</taxon>
        <taxon>Streptophyta</taxon>
        <taxon>Embryophyta</taxon>
        <taxon>Tracheophyta</taxon>
        <taxon>Spermatophyta</taxon>
        <taxon>Magnoliopsida</taxon>
        <taxon>eudicotyledons</taxon>
        <taxon>Gunneridae</taxon>
        <taxon>Pentapetalae</taxon>
        <taxon>asterids</taxon>
        <taxon>lamiids</taxon>
        <taxon>Lamiales</taxon>
        <taxon>Orobanchaceae</taxon>
        <taxon>Buchnereae</taxon>
        <taxon>Striga</taxon>
    </lineage>
</organism>
<dbReference type="AlphaFoldDB" id="A0A5A7P7K5"/>
<evidence type="ECO:0000313" key="2">
    <source>
        <dbReference type="Proteomes" id="UP000325081"/>
    </source>
</evidence>
<reference evidence="2" key="1">
    <citation type="journal article" date="2019" name="Curr. Biol.">
        <title>Genome Sequence of Striga asiatica Provides Insight into the Evolution of Plant Parasitism.</title>
        <authorList>
            <person name="Yoshida S."/>
            <person name="Kim S."/>
            <person name="Wafula E.K."/>
            <person name="Tanskanen J."/>
            <person name="Kim Y.M."/>
            <person name="Honaas L."/>
            <person name="Yang Z."/>
            <person name="Spallek T."/>
            <person name="Conn C.E."/>
            <person name="Ichihashi Y."/>
            <person name="Cheong K."/>
            <person name="Cui S."/>
            <person name="Der J.P."/>
            <person name="Gundlach H."/>
            <person name="Jiao Y."/>
            <person name="Hori C."/>
            <person name="Ishida J.K."/>
            <person name="Kasahara H."/>
            <person name="Kiba T."/>
            <person name="Kim M.S."/>
            <person name="Koo N."/>
            <person name="Laohavisit A."/>
            <person name="Lee Y.H."/>
            <person name="Lumba S."/>
            <person name="McCourt P."/>
            <person name="Mortimer J.C."/>
            <person name="Mutuku J.M."/>
            <person name="Nomura T."/>
            <person name="Sasaki-Sekimoto Y."/>
            <person name="Seto Y."/>
            <person name="Wang Y."/>
            <person name="Wakatake T."/>
            <person name="Sakakibara H."/>
            <person name="Demura T."/>
            <person name="Yamaguchi S."/>
            <person name="Yoneyama K."/>
            <person name="Manabe R.I."/>
            <person name="Nelson D.C."/>
            <person name="Schulman A.H."/>
            <person name="Timko M.P."/>
            <person name="dePamphilis C.W."/>
            <person name="Choi D."/>
            <person name="Shirasu K."/>
        </authorList>
    </citation>
    <scope>NUCLEOTIDE SEQUENCE [LARGE SCALE GENOMIC DNA]</scope>
    <source>
        <strain evidence="2">cv. UVA1</strain>
    </source>
</reference>
<evidence type="ECO:0000313" key="1">
    <source>
        <dbReference type="EMBL" id="GER28478.1"/>
    </source>
</evidence>
<comment type="caution">
    <text evidence="1">The sequence shown here is derived from an EMBL/GenBank/DDBJ whole genome shotgun (WGS) entry which is preliminary data.</text>
</comment>
<name>A0A5A7P7K5_STRAF</name>
<dbReference type="EMBL" id="BKCP01002669">
    <property type="protein sequence ID" value="GER28478.1"/>
    <property type="molecule type" value="Genomic_DNA"/>
</dbReference>
<sequence length="219" mass="23276">MNLFAFFDSRPLGAGLEHDGQGVAVGVHIFPHHVSKQEYDVMVRVVVEVSFGEHIPQGGVVPVGQLVEHLTGVGCQAQARAGGEEMGGEEVGAAAGGGGDYVGVDLEEVFPVFPLLFSIHSLADVFAWLTGLGSTDCCGSGAHAGCALAGYWAYLAPYWHGWTLAQALADSEARARRKQTTGVVVDADRVCRHWQTSDARAWCLRAHGRFCASSARALR</sequence>
<gene>
    <name evidence="1" type="ORF">STAS_04274</name>
</gene>
<protein>
    <submittedName>
        <fullName evidence="1">Leucine-rich repeat (LRR) family protein</fullName>
    </submittedName>
</protein>
<proteinExistence type="predicted"/>
<dbReference type="Proteomes" id="UP000325081">
    <property type="component" value="Unassembled WGS sequence"/>
</dbReference>